<keyword evidence="5" id="KW-0234">DNA repair</keyword>
<dbReference type="SUPFAM" id="SSF46767">
    <property type="entry name" value="Methylated DNA-protein cysteine methyltransferase, C-terminal domain"/>
    <property type="match status" value="1"/>
</dbReference>
<dbReference type="InterPro" id="IPR036388">
    <property type="entry name" value="WH-like_DNA-bd_sf"/>
</dbReference>
<proteinExistence type="predicted"/>
<dbReference type="InterPro" id="IPR036217">
    <property type="entry name" value="MethylDNA_cys_MeTrfase_DNAb"/>
</dbReference>
<dbReference type="RefSeq" id="WP_028107040.1">
    <property type="nucleotide sequence ID" value="NZ_LVVL01000016.1"/>
</dbReference>
<dbReference type="Proteomes" id="UP000078447">
    <property type="component" value="Unassembled WGS sequence"/>
</dbReference>
<dbReference type="CDD" id="cd06445">
    <property type="entry name" value="ATase"/>
    <property type="match status" value="1"/>
</dbReference>
<dbReference type="InterPro" id="IPR014048">
    <property type="entry name" value="MethylDNA_cys_MeTrfase_DNA-bd"/>
</dbReference>
<dbReference type="Pfam" id="PF02870">
    <property type="entry name" value="Methyltransf_1N"/>
    <property type="match status" value="1"/>
</dbReference>
<evidence type="ECO:0000256" key="1">
    <source>
        <dbReference type="ARBA" id="ARBA00001286"/>
    </source>
</evidence>
<evidence type="ECO:0000256" key="6">
    <source>
        <dbReference type="ARBA" id="ARBA00049348"/>
    </source>
</evidence>
<evidence type="ECO:0000256" key="4">
    <source>
        <dbReference type="ARBA" id="ARBA00022763"/>
    </source>
</evidence>
<dbReference type="Gene3D" id="3.30.160.70">
    <property type="entry name" value="Methylated DNA-protein cysteine methyltransferase domain"/>
    <property type="match status" value="1"/>
</dbReference>
<evidence type="ECO:0000313" key="9">
    <source>
        <dbReference type="EMBL" id="OAN10769.1"/>
    </source>
</evidence>
<evidence type="ECO:0000256" key="2">
    <source>
        <dbReference type="ARBA" id="ARBA00022603"/>
    </source>
</evidence>
<dbReference type="NCBIfam" id="TIGR00589">
    <property type="entry name" value="ogt"/>
    <property type="match status" value="1"/>
</dbReference>
<sequence>MDLYFTMLNWNDTSFPIAATTDGLCYVGALNEPADLFPDWARKQLPRADLIEDTRIMQPYQEQLMEYLNGTRTHFSFPLHLIGTPFQLEVWNALRHVPYGVTATYSDIAERIYRPNATRAVGTAIGKNRVLIVVPCHRIIGKKGDLTGYWGGLNMKRQLLALEQLTG</sequence>
<organism evidence="9 10">
    <name type="scientific">Exiguobacterium undae</name>
    <dbReference type="NCBI Taxonomy" id="169177"/>
    <lineage>
        <taxon>Bacteria</taxon>
        <taxon>Bacillati</taxon>
        <taxon>Bacillota</taxon>
        <taxon>Bacilli</taxon>
        <taxon>Bacillales</taxon>
        <taxon>Bacillales Family XII. Incertae Sedis</taxon>
        <taxon>Exiguobacterium</taxon>
    </lineage>
</organism>
<feature type="domain" description="Methylated-DNA-[protein]-cysteine S-methyltransferase DNA binding" evidence="7">
    <location>
        <begin position="85"/>
        <end position="164"/>
    </location>
</feature>
<comment type="catalytic activity">
    <reaction evidence="6">
        <text>a 6-O-methyl-2'-deoxyguanosine in DNA + L-cysteinyl-[protein] = S-methyl-L-cysteinyl-[protein] + a 2'-deoxyguanosine in DNA</text>
        <dbReference type="Rhea" id="RHEA:24000"/>
        <dbReference type="Rhea" id="RHEA-COMP:10131"/>
        <dbReference type="Rhea" id="RHEA-COMP:10132"/>
        <dbReference type="Rhea" id="RHEA-COMP:11367"/>
        <dbReference type="Rhea" id="RHEA-COMP:11368"/>
        <dbReference type="ChEBI" id="CHEBI:29950"/>
        <dbReference type="ChEBI" id="CHEBI:82612"/>
        <dbReference type="ChEBI" id="CHEBI:85445"/>
        <dbReference type="ChEBI" id="CHEBI:85448"/>
        <dbReference type="EC" id="2.1.1.63"/>
    </reaction>
</comment>
<evidence type="ECO:0000256" key="3">
    <source>
        <dbReference type="ARBA" id="ARBA00022679"/>
    </source>
</evidence>
<dbReference type="GO" id="GO:0008168">
    <property type="term" value="F:methyltransferase activity"/>
    <property type="evidence" value="ECO:0007669"/>
    <property type="project" value="UniProtKB-KW"/>
</dbReference>
<protein>
    <submittedName>
        <fullName evidence="9">Cysteine methyltransferase</fullName>
    </submittedName>
</protein>
<evidence type="ECO:0000313" key="10">
    <source>
        <dbReference type="Proteomes" id="UP000078447"/>
    </source>
</evidence>
<dbReference type="PANTHER" id="PTHR10815">
    <property type="entry name" value="METHYLATED-DNA--PROTEIN-CYSTEINE METHYLTRANSFERASE"/>
    <property type="match status" value="1"/>
</dbReference>
<dbReference type="PANTHER" id="PTHR10815:SF12">
    <property type="entry name" value="METHYLATED-DNA--PROTEIN-CYSTEINE METHYLTRANSFERASE, INDUCIBLE"/>
    <property type="match status" value="1"/>
</dbReference>
<dbReference type="InterPro" id="IPR008332">
    <property type="entry name" value="MethylG_MeTrfase_N"/>
</dbReference>
<keyword evidence="4" id="KW-0227">DNA damage</keyword>
<comment type="caution">
    <text evidence="9">The sequence shown here is derived from an EMBL/GenBank/DDBJ whole genome shotgun (WGS) entry which is preliminary data.</text>
</comment>
<dbReference type="GO" id="GO:0032259">
    <property type="term" value="P:methylation"/>
    <property type="evidence" value="ECO:0007669"/>
    <property type="project" value="UniProtKB-KW"/>
</dbReference>
<dbReference type="EMBL" id="LVVL01000016">
    <property type="protein sequence ID" value="OAN10769.1"/>
    <property type="molecule type" value="Genomic_DNA"/>
</dbReference>
<dbReference type="InterPro" id="IPR001497">
    <property type="entry name" value="MethylDNA_cys_MeTrfase_AS"/>
</dbReference>
<dbReference type="InterPro" id="IPR036631">
    <property type="entry name" value="MGMT_N_sf"/>
</dbReference>
<reference evidence="9 10" key="1">
    <citation type="submission" date="2016-03" db="EMBL/GenBank/DDBJ databases">
        <authorList>
            <person name="Cho S.-Y."/>
            <person name="Lim S."/>
            <person name="Kim H."/>
            <person name="Soh E.H."/>
            <person name="Moon J.S."/>
        </authorList>
    </citation>
    <scope>NUCLEOTIDE SEQUENCE [LARGE SCALE GENOMIC DNA]</scope>
    <source>
        <strain evidence="9 10">KCTC 3810</strain>
    </source>
</reference>
<comment type="catalytic activity">
    <reaction evidence="1">
        <text>a 4-O-methyl-thymidine in DNA + L-cysteinyl-[protein] = a thymidine in DNA + S-methyl-L-cysteinyl-[protein]</text>
        <dbReference type="Rhea" id="RHEA:53428"/>
        <dbReference type="Rhea" id="RHEA-COMP:10131"/>
        <dbReference type="Rhea" id="RHEA-COMP:10132"/>
        <dbReference type="Rhea" id="RHEA-COMP:13555"/>
        <dbReference type="Rhea" id="RHEA-COMP:13556"/>
        <dbReference type="ChEBI" id="CHEBI:29950"/>
        <dbReference type="ChEBI" id="CHEBI:82612"/>
        <dbReference type="ChEBI" id="CHEBI:137386"/>
        <dbReference type="ChEBI" id="CHEBI:137387"/>
        <dbReference type="EC" id="2.1.1.63"/>
    </reaction>
</comment>
<evidence type="ECO:0000256" key="5">
    <source>
        <dbReference type="ARBA" id="ARBA00023204"/>
    </source>
</evidence>
<gene>
    <name evidence="9" type="ORF">A3783_13150</name>
</gene>
<dbReference type="Gene3D" id="1.10.10.10">
    <property type="entry name" value="Winged helix-like DNA-binding domain superfamily/Winged helix DNA-binding domain"/>
    <property type="match status" value="1"/>
</dbReference>
<dbReference type="PROSITE" id="PS00374">
    <property type="entry name" value="MGMT"/>
    <property type="match status" value="1"/>
</dbReference>
<accession>A0ABX2V7H9</accession>
<name>A0ABX2V7H9_9BACL</name>
<dbReference type="Pfam" id="PF01035">
    <property type="entry name" value="DNA_binding_1"/>
    <property type="match status" value="1"/>
</dbReference>
<keyword evidence="3" id="KW-0808">Transferase</keyword>
<dbReference type="SUPFAM" id="SSF53155">
    <property type="entry name" value="Methylated DNA-protein cysteine methyltransferase domain"/>
    <property type="match status" value="1"/>
</dbReference>
<evidence type="ECO:0000259" key="7">
    <source>
        <dbReference type="Pfam" id="PF01035"/>
    </source>
</evidence>
<keyword evidence="10" id="KW-1185">Reference proteome</keyword>
<feature type="domain" description="Methylguanine DNA methyltransferase ribonuclease-like" evidence="8">
    <location>
        <begin position="3"/>
        <end position="80"/>
    </location>
</feature>
<keyword evidence="2 9" id="KW-0489">Methyltransferase</keyword>
<evidence type="ECO:0000259" key="8">
    <source>
        <dbReference type="Pfam" id="PF02870"/>
    </source>
</evidence>